<gene>
    <name evidence="2" type="ORF">BDV95DRAFT_602200</name>
</gene>
<dbReference type="Proteomes" id="UP000481861">
    <property type="component" value="Unassembled WGS sequence"/>
</dbReference>
<protein>
    <submittedName>
        <fullName evidence="2">Uncharacterized protein</fullName>
    </submittedName>
</protein>
<dbReference type="EMBL" id="JAADJZ010000003">
    <property type="protein sequence ID" value="KAF2876184.1"/>
    <property type="molecule type" value="Genomic_DNA"/>
</dbReference>
<evidence type="ECO:0000256" key="1">
    <source>
        <dbReference type="SAM" id="MobiDB-lite"/>
    </source>
</evidence>
<dbReference type="AlphaFoldDB" id="A0A7C8MSW8"/>
<keyword evidence="3" id="KW-1185">Reference proteome</keyword>
<reference evidence="2 3" key="1">
    <citation type="submission" date="2020-01" db="EMBL/GenBank/DDBJ databases">
        <authorList>
            <consortium name="DOE Joint Genome Institute"/>
            <person name="Haridas S."/>
            <person name="Albert R."/>
            <person name="Binder M."/>
            <person name="Bloem J."/>
            <person name="Labutti K."/>
            <person name="Salamov A."/>
            <person name="Andreopoulos B."/>
            <person name="Baker S.E."/>
            <person name="Barry K."/>
            <person name="Bills G."/>
            <person name="Bluhm B.H."/>
            <person name="Cannon C."/>
            <person name="Castanera R."/>
            <person name="Culley D.E."/>
            <person name="Daum C."/>
            <person name="Ezra D."/>
            <person name="Gonzalez J.B."/>
            <person name="Henrissat B."/>
            <person name="Kuo A."/>
            <person name="Liang C."/>
            <person name="Lipzen A."/>
            <person name="Lutzoni F."/>
            <person name="Magnuson J."/>
            <person name="Mondo S."/>
            <person name="Nolan M."/>
            <person name="Ohm R."/>
            <person name="Pangilinan J."/>
            <person name="Park H.-J.H."/>
            <person name="Ramirez L."/>
            <person name="Alfaro M."/>
            <person name="Sun H."/>
            <person name="Tritt A."/>
            <person name="Yoshinaga Y."/>
            <person name="Zwiers L.-H.L."/>
            <person name="Turgeon B.G."/>
            <person name="Goodwin S.B."/>
            <person name="Spatafora J.W."/>
            <person name="Crous P.W."/>
            <person name="Grigoriev I.V."/>
        </authorList>
    </citation>
    <scope>NUCLEOTIDE SEQUENCE [LARGE SCALE GENOMIC DNA]</scope>
    <source>
        <strain evidence="2 3">CBS 611.86</strain>
    </source>
</reference>
<name>A0A7C8MSW8_9PLEO</name>
<comment type="caution">
    <text evidence="2">The sequence shown here is derived from an EMBL/GenBank/DDBJ whole genome shotgun (WGS) entry which is preliminary data.</text>
</comment>
<evidence type="ECO:0000313" key="3">
    <source>
        <dbReference type="Proteomes" id="UP000481861"/>
    </source>
</evidence>
<sequence>MGKLDYAQIRAALKKNAEDKTKAPVRRQEPTERFHIEPIPRNGKRTLEGMYDVRGGRGGQVPTPQGPVGGINKSRNGKQRAAVPTAPAPKADGGEAKIIVSHCSGPKGWRWQIMVAVSPLRKA</sequence>
<proteinExistence type="predicted"/>
<evidence type="ECO:0000313" key="2">
    <source>
        <dbReference type="EMBL" id="KAF2876184.1"/>
    </source>
</evidence>
<feature type="region of interest" description="Disordered" evidence="1">
    <location>
        <begin position="37"/>
        <end position="93"/>
    </location>
</feature>
<organism evidence="2 3">
    <name type="scientific">Massariosphaeria phaeospora</name>
    <dbReference type="NCBI Taxonomy" id="100035"/>
    <lineage>
        <taxon>Eukaryota</taxon>
        <taxon>Fungi</taxon>
        <taxon>Dikarya</taxon>
        <taxon>Ascomycota</taxon>
        <taxon>Pezizomycotina</taxon>
        <taxon>Dothideomycetes</taxon>
        <taxon>Pleosporomycetidae</taxon>
        <taxon>Pleosporales</taxon>
        <taxon>Pleosporales incertae sedis</taxon>
        <taxon>Massariosphaeria</taxon>
    </lineage>
</organism>
<accession>A0A7C8MSW8</accession>